<sequence>MKREKSRDSVFGSKLERRIAVYDRGNRQFGMCFSSLSLNNLLEYKTIENFSACDKQAVERDLTRETGKLPVGS</sequence>
<gene>
    <name evidence="1" type="ORF">WH47_00742</name>
</gene>
<accession>A0A0L7QYJ5</accession>
<name>A0A0L7QYJ5_9HYME</name>
<reference evidence="1 2" key="1">
    <citation type="submission" date="2015-07" db="EMBL/GenBank/DDBJ databases">
        <title>The genome of Habropoda laboriosa.</title>
        <authorList>
            <person name="Pan H."/>
            <person name="Kapheim K."/>
        </authorList>
    </citation>
    <scope>NUCLEOTIDE SEQUENCE [LARGE SCALE GENOMIC DNA]</scope>
    <source>
        <strain evidence="1">0110345459</strain>
    </source>
</reference>
<dbReference type="AlphaFoldDB" id="A0A0L7QYJ5"/>
<dbReference type="Proteomes" id="UP000053825">
    <property type="component" value="Unassembled WGS sequence"/>
</dbReference>
<keyword evidence="2" id="KW-1185">Reference proteome</keyword>
<protein>
    <submittedName>
        <fullName evidence="1">Uncharacterized protein</fullName>
    </submittedName>
</protein>
<evidence type="ECO:0000313" key="1">
    <source>
        <dbReference type="EMBL" id="KOC63674.1"/>
    </source>
</evidence>
<evidence type="ECO:0000313" key="2">
    <source>
        <dbReference type="Proteomes" id="UP000053825"/>
    </source>
</evidence>
<dbReference type="EMBL" id="KQ414688">
    <property type="protein sequence ID" value="KOC63674.1"/>
    <property type="molecule type" value="Genomic_DNA"/>
</dbReference>
<organism evidence="1 2">
    <name type="scientific">Habropoda laboriosa</name>
    <dbReference type="NCBI Taxonomy" id="597456"/>
    <lineage>
        <taxon>Eukaryota</taxon>
        <taxon>Metazoa</taxon>
        <taxon>Ecdysozoa</taxon>
        <taxon>Arthropoda</taxon>
        <taxon>Hexapoda</taxon>
        <taxon>Insecta</taxon>
        <taxon>Pterygota</taxon>
        <taxon>Neoptera</taxon>
        <taxon>Endopterygota</taxon>
        <taxon>Hymenoptera</taxon>
        <taxon>Apocrita</taxon>
        <taxon>Aculeata</taxon>
        <taxon>Apoidea</taxon>
        <taxon>Anthophila</taxon>
        <taxon>Apidae</taxon>
        <taxon>Habropoda</taxon>
    </lineage>
</organism>
<proteinExistence type="predicted"/>